<accession>A0A2G9YBM2</accession>
<evidence type="ECO:0000259" key="3">
    <source>
        <dbReference type="Pfam" id="PF22725"/>
    </source>
</evidence>
<sequence length="397" mass="44333">MAKEIRIGLIGYKFMGKAHSNAFHQVGHFFSPKAKPVLKAVCGRHPEELKEMSKKWGYESYETDWRRLVKRSDIDLVDVTTPNDTHAEIAIAAANEGKAVFCEKPLALNLSQAEAMVKAVEKNKVFHAVCFNYRRVPALSLAKKMIFEGKLGRIYHFRGTYLQSWALDPNCPLIWRFQKENAGSGALGDLASHQVDLARWLIGEITEVSGLFETFVKERPVALSEGSLSAVGGKKTGKVTVDDATIFLARFANGAIGSFEATRFAPGRKNYNRLEINGEKGSLVFNLERLNELEYYDAKESDETGGFRTISVTEQVHPYFAAWWPHGHIIGYEHTFTHTVFDMLNAWAEGKKSSKPDFYDGLACQKVLSAVEESAREGRWVRVGSAGGGRVPLPLNR</sequence>
<dbReference type="Gene3D" id="3.40.50.720">
    <property type="entry name" value="NAD(P)-binding Rossmann-like Domain"/>
    <property type="match status" value="1"/>
</dbReference>
<dbReference type="PANTHER" id="PTHR43818">
    <property type="entry name" value="BCDNA.GH03377"/>
    <property type="match status" value="1"/>
</dbReference>
<name>A0A2G9YBM2_9BACT</name>
<proteinExistence type="predicted"/>
<organism evidence="4 5">
    <name type="scientific">bacterium (Candidatus Ratteibacteria) CG23_combo_of_CG06-09_8_20_14_all_48_7</name>
    <dbReference type="NCBI Taxonomy" id="2014292"/>
    <lineage>
        <taxon>Bacteria</taxon>
        <taxon>Candidatus Ratteibacteria</taxon>
    </lineage>
</organism>
<dbReference type="EMBL" id="PCRF01000049">
    <property type="protein sequence ID" value="PIP16620.1"/>
    <property type="molecule type" value="Genomic_DNA"/>
</dbReference>
<dbReference type="InterPro" id="IPR055170">
    <property type="entry name" value="GFO_IDH_MocA-like_dom"/>
</dbReference>
<feature type="domain" description="Gfo/Idh/MocA-like oxidoreductase N-terminal" evidence="2">
    <location>
        <begin position="5"/>
        <end position="127"/>
    </location>
</feature>
<dbReference type="GO" id="GO:0016491">
    <property type="term" value="F:oxidoreductase activity"/>
    <property type="evidence" value="ECO:0007669"/>
    <property type="project" value="UniProtKB-KW"/>
</dbReference>
<dbReference type="SUPFAM" id="SSF55347">
    <property type="entry name" value="Glyceraldehyde-3-phosphate dehydrogenase-like, C-terminal domain"/>
    <property type="match status" value="1"/>
</dbReference>
<reference evidence="4 5" key="1">
    <citation type="submission" date="2017-09" db="EMBL/GenBank/DDBJ databases">
        <title>Depth-based differentiation of microbial function through sediment-hosted aquifers and enrichment of novel symbionts in the deep terrestrial subsurface.</title>
        <authorList>
            <person name="Probst A.J."/>
            <person name="Ladd B."/>
            <person name="Jarett J.K."/>
            <person name="Geller-Mcgrath D.E."/>
            <person name="Sieber C.M."/>
            <person name="Emerson J.B."/>
            <person name="Anantharaman K."/>
            <person name="Thomas B.C."/>
            <person name="Malmstrom R."/>
            <person name="Stieglmeier M."/>
            <person name="Klingl A."/>
            <person name="Woyke T."/>
            <person name="Ryan C.M."/>
            <person name="Banfield J.F."/>
        </authorList>
    </citation>
    <scope>NUCLEOTIDE SEQUENCE [LARGE SCALE GENOMIC DNA]</scope>
    <source>
        <strain evidence="4">CG23_combo_of_CG06-09_8_20_14_all_48_7</strain>
    </source>
</reference>
<keyword evidence="1" id="KW-0560">Oxidoreductase</keyword>
<evidence type="ECO:0000259" key="2">
    <source>
        <dbReference type="Pfam" id="PF01408"/>
    </source>
</evidence>
<dbReference type="SUPFAM" id="SSF51735">
    <property type="entry name" value="NAD(P)-binding Rossmann-fold domains"/>
    <property type="match status" value="1"/>
</dbReference>
<dbReference type="GO" id="GO:0000166">
    <property type="term" value="F:nucleotide binding"/>
    <property type="evidence" value="ECO:0007669"/>
    <property type="project" value="InterPro"/>
</dbReference>
<dbReference type="InterPro" id="IPR050463">
    <property type="entry name" value="Gfo/Idh/MocA_oxidrdct_glycsds"/>
</dbReference>
<evidence type="ECO:0000313" key="4">
    <source>
        <dbReference type="EMBL" id="PIP16620.1"/>
    </source>
</evidence>
<dbReference type="Gene3D" id="3.30.360.10">
    <property type="entry name" value="Dihydrodipicolinate Reductase, domain 2"/>
    <property type="match status" value="1"/>
</dbReference>
<comment type="caution">
    <text evidence="4">The sequence shown here is derived from an EMBL/GenBank/DDBJ whole genome shotgun (WGS) entry which is preliminary data.</text>
</comment>
<dbReference type="AlphaFoldDB" id="A0A2G9YBM2"/>
<evidence type="ECO:0000256" key="1">
    <source>
        <dbReference type="ARBA" id="ARBA00023002"/>
    </source>
</evidence>
<gene>
    <name evidence="4" type="ORF">COX46_01105</name>
</gene>
<dbReference type="Proteomes" id="UP000230392">
    <property type="component" value="Unassembled WGS sequence"/>
</dbReference>
<dbReference type="Pfam" id="PF01408">
    <property type="entry name" value="GFO_IDH_MocA"/>
    <property type="match status" value="1"/>
</dbReference>
<protein>
    <submittedName>
        <fullName evidence="4">Dehydrogenase</fullName>
    </submittedName>
</protein>
<feature type="domain" description="GFO/IDH/MocA-like oxidoreductase" evidence="3">
    <location>
        <begin position="142"/>
        <end position="284"/>
    </location>
</feature>
<dbReference type="InterPro" id="IPR036291">
    <property type="entry name" value="NAD(P)-bd_dom_sf"/>
</dbReference>
<dbReference type="PANTHER" id="PTHR43818:SF11">
    <property type="entry name" value="BCDNA.GH03377"/>
    <property type="match status" value="1"/>
</dbReference>
<dbReference type="Pfam" id="PF22725">
    <property type="entry name" value="GFO_IDH_MocA_C3"/>
    <property type="match status" value="1"/>
</dbReference>
<dbReference type="InterPro" id="IPR000683">
    <property type="entry name" value="Gfo/Idh/MocA-like_OxRdtase_N"/>
</dbReference>
<evidence type="ECO:0000313" key="5">
    <source>
        <dbReference type="Proteomes" id="UP000230392"/>
    </source>
</evidence>